<dbReference type="GO" id="GO:0005737">
    <property type="term" value="C:cytoplasm"/>
    <property type="evidence" value="ECO:0007669"/>
    <property type="project" value="UniProtKB-SubCell"/>
</dbReference>
<evidence type="ECO:0000259" key="4">
    <source>
        <dbReference type="PROSITE" id="PS00388"/>
    </source>
</evidence>
<dbReference type="PANTHER" id="PTHR11599">
    <property type="entry name" value="PROTEASOME SUBUNIT ALPHA/BETA"/>
    <property type="match status" value="1"/>
</dbReference>
<dbReference type="Gene3D" id="3.60.20.10">
    <property type="entry name" value="Glutamine Phosphoribosylpyrophosphate, subunit 1, domain 1"/>
    <property type="match status" value="1"/>
</dbReference>
<name>A0A1G8US90_9EURY</name>
<dbReference type="GO" id="GO:0004175">
    <property type="term" value="F:endopeptidase activity"/>
    <property type="evidence" value="ECO:0007669"/>
    <property type="project" value="UniProtKB-ARBA"/>
</dbReference>
<dbReference type="InterPro" id="IPR023332">
    <property type="entry name" value="Proteasome_alpha-type"/>
</dbReference>
<dbReference type="InterPro" id="IPR050115">
    <property type="entry name" value="Proteasome_alpha"/>
</dbReference>
<dbReference type="PROSITE" id="PS00388">
    <property type="entry name" value="PROTEASOME_ALPHA_1"/>
    <property type="match status" value="1"/>
</dbReference>
<comment type="function">
    <text evidence="3">Component of the proteasome core, a large protease complex with broad specificity involved in protein degradation.</text>
</comment>
<dbReference type="STRING" id="1095776.SAMN04515672_1012"/>
<dbReference type="PROSITE" id="PS51475">
    <property type="entry name" value="PROTEASOME_ALPHA_2"/>
    <property type="match status" value="1"/>
</dbReference>
<dbReference type="OrthoDB" id="9421at2157"/>
<evidence type="ECO:0000256" key="1">
    <source>
        <dbReference type="ARBA" id="ARBA00022942"/>
    </source>
</evidence>
<dbReference type="GO" id="GO:0006511">
    <property type="term" value="P:ubiquitin-dependent protein catabolic process"/>
    <property type="evidence" value="ECO:0007669"/>
    <property type="project" value="InterPro"/>
</dbReference>
<dbReference type="RefSeq" id="WP_090303475.1">
    <property type="nucleotide sequence ID" value="NZ_FNFE01000001.1"/>
</dbReference>
<dbReference type="Pfam" id="PF00227">
    <property type="entry name" value="Proteasome"/>
    <property type="match status" value="1"/>
</dbReference>
<gene>
    <name evidence="5" type="ORF">SAMN04515672_1012</name>
</gene>
<dbReference type="GO" id="GO:0019773">
    <property type="term" value="C:proteasome core complex, alpha-subunit complex"/>
    <property type="evidence" value="ECO:0007669"/>
    <property type="project" value="UniProtKB-UniRule"/>
</dbReference>
<evidence type="ECO:0000313" key="5">
    <source>
        <dbReference type="EMBL" id="SDJ56726.1"/>
    </source>
</evidence>
<accession>A0A1G8US90</accession>
<dbReference type="SMART" id="SM00948">
    <property type="entry name" value="Proteasome_A_N"/>
    <property type="match status" value="1"/>
</dbReference>
<comment type="subunit">
    <text evidence="3">The 20S proteasome core is composed of 14 alpha and 14 beta subunits that assemble into four stacked heptameric rings, resulting in a barrel-shaped structure. The two inner rings, each composed of seven catalytic beta subunits, are sandwiched by two outer rings, each composed of seven alpha subunits. The catalytic chamber with the active sites is on the inside of the barrel. Has a gated structure, the ends of the cylinder being occluded by the N-termini of the alpha-subunits. Is capped at one or both ends by the proteasome regulatory ATPase, PAN.</text>
</comment>
<evidence type="ECO:0000256" key="3">
    <source>
        <dbReference type="RuleBase" id="RU000552"/>
    </source>
</evidence>
<dbReference type="SUPFAM" id="SSF56235">
    <property type="entry name" value="N-terminal nucleophile aminohydrolases (Ntn hydrolases)"/>
    <property type="match status" value="1"/>
</dbReference>
<dbReference type="InterPro" id="IPR000426">
    <property type="entry name" value="Proteasome_asu_N"/>
</dbReference>
<keyword evidence="6" id="KW-1185">Reference proteome</keyword>
<comment type="subcellular location">
    <subcellularLocation>
        <location evidence="3">Cytoplasm</location>
    </subcellularLocation>
</comment>
<comment type="similarity">
    <text evidence="2 3">Belongs to the peptidase T1A family.</text>
</comment>
<dbReference type="EMBL" id="FNFE01000001">
    <property type="protein sequence ID" value="SDJ56726.1"/>
    <property type="molecule type" value="Genomic_DNA"/>
</dbReference>
<dbReference type="Pfam" id="PF10584">
    <property type="entry name" value="Proteasome_A_N"/>
    <property type="match status" value="1"/>
</dbReference>
<dbReference type="InterPro" id="IPR029055">
    <property type="entry name" value="Ntn_hydrolases_N"/>
</dbReference>
<evidence type="ECO:0000313" key="6">
    <source>
        <dbReference type="Proteomes" id="UP000198882"/>
    </source>
</evidence>
<reference evidence="6" key="1">
    <citation type="submission" date="2016-10" db="EMBL/GenBank/DDBJ databases">
        <authorList>
            <person name="Varghese N."/>
            <person name="Submissions S."/>
        </authorList>
    </citation>
    <scope>NUCLEOTIDE SEQUENCE [LARGE SCALE GENOMIC DNA]</scope>
    <source>
        <strain evidence="6">B4,CECT 8067,JCM 17497</strain>
    </source>
</reference>
<keyword evidence="1 2" id="KW-0647">Proteasome</keyword>
<proteinExistence type="inferred from homology"/>
<feature type="domain" description="Proteasome alpha-type subunits" evidence="4">
    <location>
        <begin position="10"/>
        <end position="32"/>
    </location>
</feature>
<dbReference type="InterPro" id="IPR001353">
    <property type="entry name" value="Proteasome_sua/b"/>
</dbReference>
<dbReference type="NCBIfam" id="NF003075">
    <property type="entry name" value="PRK03996.1"/>
    <property type="match status" value="1"/>
</dbReference>
<dbReference type="Proteomes" id="UP000198882">
    <property type="component" value="Unassembled WGS sequence"/>
</dbReference>
<evidence type="ECO:0000256" key="2">
    <source>
        <dbReference type="PROSITE-ProRule" id="PRU00808"/>
    </source>
</evidence>
<protein>
    <recommendedName>
        <fullName evidence="3">Proteasome subunit alpha</fullName>
    </recommendedName>
</protein>
<dbReference type="AlphaFoldDB" id="A0A1G8US90"/>
<sequence length="250" mass="26707">MDSSAPQQAYDRGNTIFSPDGRLYQVEYAREAVERGSPSVGVVTDDGVVLAARKRVRSPLLEADTIEKIHEVDDHLAIASAGHAADARQLVDVARRVAQHHRVRYGEPVGVESLATHLADHVQEHTQTGGSRPFGAALLVGGVDPGRPGEGVGQPRLFEVDPSGTPYGWRAVSIGNGTDGIRRFFEDRLEGDLPGETQRGIATALEALATTAESDLEPESLDVWTIDSDAATVERLSADEIAAVLAELES</sequence>
<organism evidence="5 6">
    <name type="scientific">Natronorubrum texcoconense</name>
    <dbReference type="NCBI Taxonomy" id="1095776"/>
    <lineage>
        <taxon>Archaea</taxon>
        <taxon>Methanobacteriati</taxon>
        <taxon>Methanobacteriota</taxon>
        <taxon>Stenosarchaea group</taxon>
        <taxon>Halobacteria</taxon>
        <taxon>Halobacteriales</taxon>
        <taxon>Natrialbaceae</taxon>
        <taxon>Natronorubrum</taxon>
    </lineage>
</organism>